<keyword evidence="8" id="KW-1185">Reference proteome</keyword>
<dbReference type="Pfam" id="PF05191">
    <property type="entry name" value="ADK_lid"/>
    <property type="match status" value="1"/>
</dbReference>
<evidence type="ECO:0000313" key="6">
    <source>
        <dbReference type="EMBL" id="CAH0477880.1"/>
    </source>
</evidence>
<comment type="caution">
    <text evidence="6">The sequence shown here is derived from an EMBL/GenBank/DDBJ whole genome shotgun (WGS) entry which is preliminary data.</text>
</comment>
<dbReference type="GO" id="GO:0005524">
    <property type="term" value="F:ATP binding"/>
    <property type="evidence" value="ECO:0007669"/>
    <property type="project" value="InterPro"/>
</dbReference>
<dbReference type="GO" id="GO:0004017">
    <property type="term" value="F:AMP kinase activity"/>
    <property type="evidence" value="ECO:0007669"/>
    <property type="project" value="InterPro"/>
</dbReference>
<evidence type="ECO:0000256" key="2">
    <source>
        <dbReference type="ARBA" id="ARBA00022741"/>
    </source>
</evidence>
<dbReference type="PROSITE" id="PS00113">
    <property type="entry name" value="ADENYLATE_KINASE"/>
    <property type="match status" value="1"/>
</dbReference>
<dbReference type="InterPro" id="IPR000850">
    <property type="entry name" value="Adenylat/UMP-CMP_kin"/>
</dbReference>
<evidence type="ECO:0000256" key="1">
    <source>
        <dbReference type="ARBA" id="ARBA00022679"/>
    </source>
</evidence>
<dbReference type="PRINTS" id="PR00094">
    <property type="entry name" value="ADENYLTKNASE"/>
</dbReference>
<dbReference type="Proteomes" id="UP001158986">
    <property type="component" value="Unassembled WGS sequence"/>
</dbReference>
<dbReference type="Gene3D" id="3.40.50.300">
    <property type="entry name" value="P-loop containing nucleotide triphosphate hydrolases"/>
    <property type="match status" value="1"/>
</dbReference>
<evidence type="ECO:0000259" key="5">
    <source>
        <dbReference type="Pfam" id="PF05191"/>
    </source>
</evidence>
<evidence type="ECO:0000256" key="4">
    <source>
        <dbReference type="RuleBase" id="RU003330"/>
    </source>
</evidence>
<dbReference type="InterPro" id="IPR007862">
    <property type="entry name" value="Adenylate_kinase_lid-dom"/>
</dbReference>
<proteinExistence type="inferred from homology"/>
<dbReference type="CDD" id="cd01428">
    <property type="entry name" value="ADK"/>
    <property type="match status" value="1"/>
</dbReference>
<evidence type="ECO:0000256" key="3">
    <source>
        <dbReference type="ARBA" id="ARBA00022777"/>
    </source>
</evidence>
<comment type="similarity">
    <text evidence="4">Belongs to the adenylate kinase family.</text>
</comment>
<evidence type="ECO:0000313" key="9">
    <source>
        <dbReference type="Proteomes" id="UP001160483"/>
    </source>
</evidence>
<dbReference type="InterPro" id="IPR027417">
    <property type="entry name" value="P-loop_NTPase"/>
</dbReference>
<dbReference type="EMBL" id="CAKLCB010000048">
    <property type="protein sequence ID" value="CAH0513957.1"/>
    <property type="molecule type" value="Genomic_DNA"/>
</dbReference>
<keyword evidence="3 4" id="KW-0418">Kinase</keyword>
<keyword evidence="1 4" id="KW-0808">Transferase</keyword>
<dbReference type="EMBL" id="CAKKTJ010000199">
    <property type="protein sequence ID" value="CAH0477880.1"/>
    <property type="molecule type" value="Genomic_DNA"/>
</dbReference>
<dbReference type="NCBIfam" id="TIGR01351">
    <property type="entry name" value="adk"/>
    <property type="match status" value="1"/>
</dbReference>
<dbReference type="InterPro" id="IPR006259">
    <property type="entry name" value="Adenyl_kin_sub"/>
</dbReference>
<evidence type="ECO:0000313" key="8">
    <source>
        <dbReference type="Proteomes" id="UP001158986"/>
    </source>
</evidence>
<protein>
    <recommendedName>
        <fullName evidence="5">Adenylate kinase active site lid domain-containing protein</fullName>
    </recommendedName>
</protein>
<gene>
    <name evidence="7" type="ORF">PBS001_LOCUS739</name>
    <name evidence="6" type="ORF">PBS003_LOCUS4605</name>
</gene>
<reference evidence="6 8" key="1">
    <citation type="submission" date="2021-11" db="EMBL/GenBank/DDBJ databases">
        <authorList>
            <person name="Islam A."/>
            <person name="Islam S."/>
            <person name="Flora M.S."/>
            <person name="Rahman M."/>
            <person name="Ziaur R.M."/>
            <person name="Epstein J.H."/>
            <person name="Hassan M."/>
            <person name="Klassen M."/>
            <person name="Woodard K."/>
            <person name="Webb A."/>
            <person name="Webby R.J."/>
            <person name="El Zowalaty M.E."/>
        </authorList>
    </citation>
    <scope>NUCLEOTIDE SEQUENCE</scope>
    <source>
        <strain evidence="7">Pbs1</strain>
        <strain evidence="6">Pbs3</strain>
    </source>
</reference>
<sequence>MATKSLKIMFLGAPGAGKGTYASRIAPVLQIPTISTGDLVRYEIKTHTMLGAKIKEYNNRGALVPDEIILDMMEKRLAMKDAQRGFILDGFPRNVPQAEAFQMVTRLDLVVNIDLPVWILTDKISGRRVCTKCGQGYNLTFINQGEYYMPPLLPKVEGICDVCGTSSLIQRLDDLPETFKQRLEVYNQETAPLIDFYTNKGSLITFKAKKGLADLGKLVTLINKELHV</sequence>
<dbReference type="SUPFAM" id="SSF52540">
    <property type="entry name" value="P-loop containing nucleoside triphosphate hydrolases"/>
    <property type="match status" value="1"/>
</dbReference>
<dbReference type="HAMAP" id="MF_00235">
    <property type="entry name" value="Adenylate_kinase_Adk"/>
    <property type="match status" value="1"/>
</dbReference>
<dbReference type="PANTHER" id="PTHR23359">
    <property type="entry name" value="NUCLEOTIDE KINASE"/>
    <property type="match status" value="1"/>
</dbReference>
<dbReference type="AlphaFoldDB" id="A0AAU9KXP2"/>
<dbReference type="InterPro" id="IPR033690">
    <property type="entry name" value="Adenylat_kinase_CS"/>
</dbReference>
<dbReference type="Pfam" id="PF00406">
    <property type="entry name" value="ADK"/>
    <property type="match status" value="1"/>
</dbReference>
<name>A0AAU9KXP2_9STRA</name>
<feature type="domain" description="Adenylate kinase active site lid" evidence="5">
    <location>
        <begin position="127"/>
        <end position="173"/>
    </location>
</feature>
<evidence type="ECO:0000313" key="7">
    <source>
        <dbReference type="EMBL" id="CAH0513957.1"/>
    </source>
</evidence>
<accession>A0AAU9KXP2</accession>
<keyword evidence="2" id="KW-0547">Nucleotide-binding</keyword>
<dbReference type="Proteomes" id="UP001160483">
    <property type="component" value="Unassembled WGS sequence"/>
</dbReference>
<organism evidence="6 9">
    <name type="scientific">Peronospora belbahrii</name>
    <dbReference type="NCBI Taxonomy" id="622444"/>
    <lineage>
        <taxon>Eukaryota</taxon>
        <taxon>Sar</taxon>
        <taxon>Stramenopiles</taxon>
        <taxon>Oomycota</taxon>
        <taxon>Peronosporomycetes</taxon>
        <taxon>Peronosporales</taxon>
        <taxon>Peronosporaceae</taxon>
        <taxon>Peronospora</taxon>
    </lineage>
</organism>